<evidence type="ECO:0000313" key="1">
    <source>
        <dbReference type="EMBL" id="KRN83527.1"/>
    </source>
</evidence>
<dbReference type="OrthoDB" id="2143991at2"/>
<proteinExistence type="predicted"/>
<evidence type="ECO:0008006" key="3">
    <source>
        <dbReference type="Google" id="ProtNLM"/>
    </source>
</evidence>
<accession>A0A0R2KAJ6</accession>
<name>A0A0R2KAJ6_9LACO</name>
<protein>
    <recommendedName>
        <fullName evidence="3">Mga helix-turn-helix domain-containing protein</fullName>
    </recommendedName>
</protein>
<dbReference type="PATRIC" id="fig|89059.3.peg.1565"/>
<dbReference type="Proteomes" id="UP000051491">
    <property type="component" value="Unassembled WGS sequence"/>
</dbReference>
<dbReference type="AlphaFoldDB" id="A0A0R2KAJ6"/>
<evidence type="ECO:0000313" key="2">
    <source>
        <dbReference type="Proteomes" id="UP000051491"/>
    </source>
</evidence>
<dbReference type="EMBL" id="JQBK01000042">
    <property type="protein sequence ID" value="KRN83527.1"/>
    <property type="molecule type" value="Genomic_DNA"/>
</dbReference>
<comment type="caution">
    <text evidence="1">The sequence shown here is derived from an EMBL/GenBank/DDBJ whole genome shotgun (WGS) entry which is preliminary data.</text>
</comment>
<sequence length="479" mass="55673">MAKGFYCLFDENEQLLIDIVQYFFQNNITNISLLKLKKELTISAYQANIACKQLSTISDNNEQFSFSFEKSRGLTLNNVTTQTVVLLTMLLAKNSLNIKIFLNDALGMGGSRKSFLKKAGISQSTYYRSKKKMFYDLQQEFPDQKMNNEIEYRALLQHITFFFFGNEQFPLKESSKQVHDMLNFLILNWQLKPTYAEKRQLSYFLVIQLLRIKNKQMILGSEDDLLTRPSNSYFARTKDYLSKNLGLTEEQAYHEALFFNAYIMTYNASPLTKQPLFKRKNEINKVTNQQLKNIETNLTVLECRHKFPIFTEKLTSLNTQTLSPFFFINTCLEQEAIARCMNSYPVICSLAKNFIRIRQKVGSPSLSLQSLQQLFYQYTVLIFSELPESVLDDQIHIVADFSVGSIYNRFIQKRLVKLTGSNIVIDSKITKKTDLFISDKFYSGVKTKQITWNCPPTAQDWHLLKSLLVSFHSKINNFN</sequence>
<reference evidence="1 2" key="1">
    <citation type="journal article" date="2015" name="Genome Announc.">
        <title>Expanding the biotechnology potential of lactobacilli through comparative genomics of 213 strains and associated genera.</title>
        <authorList>
            <person name="Sun Z."/>
            <person name="Harris H.M."/>
            <person name="McCann A."/>
            <person name="Guo C."/>
            <person name="Argimon S."/>
            <person name="Zhang W."/>
            <person name="Yang X."/>
            <person name="Jeffery I.B."/>
            <person name="Cooney J.C."/>
            <person name="Kagawa T.F."/>
            <person name="Liu W."/>
            <person name="Song Y."/>
            <person name="Salvetti E."/>
            <person name="Wrobel A."/>
            <person name="Rasinkangas P."/>
            <person name="Parkhill J."/>
            <person name="Rea M.C."/>
            <person name="O'Sullivan O."/>
            <person name="Ritari J."/>
            <person name="Douillard F.P."/>
            <person name="Paul Ross R."/>
            <person name="Yang R."/>
            <person name="Briner A.E."/>
            <person name="Felis G.E."/>
            <person name="de Vos W.M."/>
            <person name="Barrangou R."/>
            <person name="Klaenhammer T.R."/>
            <person name="Caufield P.W."/>
            <person name="Cui Y."/>
            <person name="Zhang H."/>
            <person name="O'Toole P.W."/>
        </authorList>
    </citation>
    <scope>NUCLEOTIDE SEQUENCE [LARGE SCALE GENOMIC DNA]</scope>
    <source>
        <strain evidence="1 2">DSM 15353</strain>
    </source>
</reference>
<organism evidence="1 2">
    <name type="scientific">Ligilactobacillus acidipiscis</name>
    <dbReference type="NCBI Taxonomy" id="89059"/>
    <lineage>
        <taxon>Bacteria</taxon>
        <taxon>Bacillati</taxon>
        <taxon>Bacillota</taxon>
        <taxon>Bacilli</taxon>
        <taxon>Lactobacillales</taxon>
        <taxon>Lactobacillaceae</taxon>
        <taxon>Ligilactobacillus</taxon>
    </lineage>
</organism>
<gene>
    <name evidence="1" type="ORF">IV43_GL001464</name>
</gene>
<dbReference type="RefSeq" id="WP_010494845.1">
    <property type="nucleotide sequence ID" value="NZ_JQBK01000042.1"/>
</dbReference>